<organism evidence="2 3">
    <name type="scientific">Xanthomonas campestris pv. phaseoli</name>
    <dbReference type="NCBI Taxonomy" id="317013"/>
    <lineage>
        <taxon>Bacteria</taxon>
        <taxon>Pseudomonadati</taxon>
        <taxon>Pseudomonadota</taxon>
        <taxon>Gammaproteobacteria</taxon>
        <taxon>Lysobacterales</taxon>
        <taxon>Lysobacteraceae</taxon>
        <taxon>Xanthomonas</taxon>
    </lineage>
</organism>
<proteinExistence type="predicted"/>
<dbReference type="RefSeq" id="WP_099866530.1">
    <property type="nucleotide sequence ID" value="NZ_OCZC01000058.1"/>
</dbReference>
<reference evidence="2 3" key="1">
    <citation type="submission" date="2017-10" db="EMBL/GenBank/DDBJ databases">
        <authorList>
            <person name="Regsiter A."/>
            <person name="William W."/>
        </authorList>
    </citation>
    <scope>NUCLEOTIDE SEQUENCE [LARGE SCALE GENOMIC DNA]</scope>
    <source>
        <strain evidence="2 3">CFBP6991</strain>
    </source>
</reference>
<name>A0A7Z7IYJ4_XANCH</name>
<dbReference type="EMBL" id="OCZC01000058">
    <property type="protein sequence ID" value="SOO23947.1"/>
    <property type="molecule type" value="Genomic_DNA"/>
</dbReference>
<feature type="region of interest" description="Disordered" evidence="1">
    <location>
        <begin position="89"/>
        <end position="170"/>
    </location>
</feature>
<accession>A0A7Z7IYJ4</accession>
<feature type="compositionally biased region" description="Polar residues" evidence="1">
    <location>
        <begin position="125"/>
        <end position="143"/>
    </location>
</feature>
<feature type="compositionally biased region" description="Basic and acidic residues" evidence="1">
    <location>
        <begin position="103"/>
        <end position="124"/>
    </location>
</feature>
<evidence type="ECO:0000313" key="3">
    <source>
        <dbReference type="Proteomes" id="UP000234345"/>
    </source>
</evidence>
<dbReference type="AlphaFoldDB" id="A0A7Z7IYJ4"/>
<dbReference type="Proteomes" id="UP000234345">
    <property type="component" value="Unassembled WGS sequence"/>
</dbReference>
<gene>
    <name evidence="2" type="ORF">XFF6991_310117</name>
</gene>
<protein>
    <submittedName>
        <fullName evidence="2">Uncharacterized protein</fullName>
    </submittedName>
</protein>
<sequence length="290" mass="32074">MAAEHWFRWHHGTVNDPKWRVVAARASAKLSRNVTVGHVLSVWASMLECASQANPRGTLVGWDAEDVGAGLGIDPDEVTAICDAMQGKTVDGDHLSGWNRRQPKAEDLRATERKRAQRERESTKENVVTASDSSNGHEMSRNVTTETETETEEKDQTLLSSAAPSDAAGDELAQRLAQVTRDALTAYNASTLTKRNGGNLPNVSETVGREKRQHQVRRCLRVAREICRESTGSPLVTPEFWVAYFDLVAQDDFYAGRIPGGPGHENFVPDFETLTAEKTMLRLYDRQVAA</sequence>
<comment type="caution">
    <text evidence="2">The sequence shown here is derived from an EMBL/GenBank/DDBJ whole genome shotgun (WGS) entry which is preliminary data.</text>
</comment>
<evidence type="ECO:0000313" key="2">
    <source>
        <dbReference type="EMBL" id="SOO23947.1"/>
    </source>
</evidence>
<evidence type="ECO:0000256" key="1">
    <source>
        <dbReference type="SAM" id="MobiDB-lite"/>
    </source>
</evidence>